<accession>A0A1H6EV78</accession>
<dbReference type="AlphaFoldDB" id="A0A1H6EV78"/>
<reference evidence="1 2" key="1">
    <citation type="submission" date="2016-10" db="EMBL/GenBank/DDBJ databases">
        <authorList>
            <person name="de Groot N.N."/>
        </authorList>
    </citation>
    <scope>NUCLEOTIDE SEQUENCE [LARGE SCALE GENOMIC DNA]</scope>
    <source>
        <strain evidence="1 2">CGMCC 4.7037</strain>
    </source>
</reference>
<dbReference type="Proteomes" id="UP000236732">
    <property type="component" value="Unassembled WGS sequence"/>
</dbReference>
<name>A0A1H6EV78_9ACTN</name>
<keyword evidence="2" id="KW-1185">Reference proteome</keyword>
<evidence type="ECO:0000313" key="1">
    <source>
        <dbReference type="EMBL" id="SEH00835.1"/>
    </source>
</evidence>
<organism evidence="1 2">
    <name type="scientific">Nonomuraea solani</name>
    <dbReference type="NCBI Taxonomy" id="1144553"/>
    <lineage>
        <taxon>Bacteria</taxon>
        <taxon>Bacillati</taxon>
        <taxon>Actinomycetota</taxon>
        <taxon>Actinomycetes</taxon>
        <taxon>Streptosporangiales</taxon>
        <taxon>Streptosporangiaceae</taxon>
        <taxon>Nonomuraea</taxon>
    </lineage>
</organism>
<protein>
    <submittedName>
        <fullName evidence="1">Uncharacterized protein</fullName>
    </submittedName>
</protein>
<dbReference type="Pfam" id="PF19691">
    <property type="entry name" value="DUF6192"/>
    <property type="match status" value="1"/>
</dbReference>
<proteinExistence type="predicted"/>
<dbReference type="InterPro" id="IPR045683">
    <property type="entry name" value="DUF6192"/>
</dbReference>
<gene>
    <name evidence="1" type="ORF">SAMN05444920_11824</name>
</gene>
<sequence>MMSDRRCWQMVNRAQIDHATQAVERHVEPAVPAIRRLQRSMEFIDLVAACAQFTATVERTMAKLAGHDFTDDERGALRDRLQRVRAAADWIEQAIDTGNLTLEEGLAALLRGEGGHDGPREP</sequence>
<dbReference type="OrthoDB" id="4569910at2"/>
<evidence type="ECO:0000313" key="2">
    <source>
        <dbReference type="Proteomes" id="UP000236732"/>
    </source>
</evidence>
<dbReference type="RefSeq" id="WP_146104007.1">
    <property type="nucleotide sequence ID" value="NZ_FNVT01000018.1"/>
</dbReference>
<dbReference type="EMBL" id="FNVT01000018">
    <property type="protein sequence ID" value="SEH00835.1"/>
    <property type="molecule type" value="Genomic_DNA"/>
</dbReference>